<reference evidence="2 3" key="1">
    <citation type="submission" date="2023-01" db="EMBL/GenBank/DDBJ databases">
        <title>Analysis of 21 Apiospora genomes using comparative genomics revels a genus with tremendous synthesis potential of carbohydrate active enzymes and secondary metabolites.</title>
        <authorList>
            <person name="Sorensen T."/>
        </authorList>
    </citation>
    <scope>NUCLEOTIDE SEQUENCE [LARGE SCALE GENOMIC DNA]</scope>
    <source>
        <strain evidence="2 3">CBS 24483</strain>
    </source>
</reference>
<proteinExistence type="predicted"/>
<organism evidence="2 3">
    <name type="scientific">Apiospora aurea</name>
    <dbReference type="NCBI Taxonomy" id="335848"/>
    <lineage>
        <taxon>Eukaryota</taxon>
        <taxon>Fungi</taxon>
        <taxon>Dikarya</taxon>
        <taxon>Ascomycota</taxon>
        <taxon>Pezizomycotina</taxon>
        <taxon>Sordariomycetes</taxon>
        <taxon>Xylariomycetidae</taxon>
        <taxon>Amphisphaeriales</taxon>
        <taxon>Apiosporaceae</taxon>
        <taxon>Apiospora</taxon>
    </lineage>
</organism>
<evidence type="ECO:0000313" key="2">
    <source>
        <dbReference type="EMBL" id="KAK7948073.1"/>
    </source>
</evidence>
<name>A0ABR1Q6H8_9PEZI</name>
<sequence>MSDNFDYVDFNTLLNQAAYLGTHATEPDPGQVSLADSPFLGDDSLLDRSYYAGTQEIHPNPNQAANAHTEELDLYGTGVSASVSEAPFGWTANVGTFGFPPGFNQVTAPGSLYGCFGVNGGFDIDNTVVNAGGFLLPNDALPFVTGTALGALSEPPLPANSVGQGFATGDILDTTAAPAIGQQQARDEFALWQPDAGLDATADQVDALHRHIDGYAKDVPKFPCRFCKFHRGKHGFRRRDHLIQHLRGYHKFDDEEVREACPTFKLGILQPPTCPHRGCEFFRDDSFHKLTLTEKRSRRPFSTRSALSKHLKEVHKQTPFPCDVEDCAKVGAKGYVREKDLMKHRAAKHPEAPGYTAKPRQPGYPCEIDGCVKTYTSASARHLHRLFKH</sequence>
<dbReference type="PROSITE" id="PS00028">
    <property type="entry name" value="ZINC_FINGER_C2H2_1"/>
    <property type="match status" value="1"/>
</dbReference>
<dbReference type="GeneID" id="92078243"/>
<dbReference type="SMART" id="SM00355">
    <property type="entry name" value="ZnF_C2H2"/>
    <property type="match status" value="4"/>
</dbReference>
<accession>A0ABR1Q6H8</accession>
<dbReference type="RefSeq" id="XP_066697579.1">
    <property type="nucleotide sequence ID" value="XM_066845181.1"/>
</dbReference>
<gene>
    <name evidence="2" type="ORF">PG986_008959</name>
</gene>
<comment type="caution">
    <text evidence="2">The sequence shown here is derived from an EMBL/GenBank/DDBJ whole genome shotgun (WGS) entry which is preliminary data.</text>
</comment>
<protein>
    <recommendedName>
        <fullName evidence="1">C2H2-type domain-containing protein</fullName>
    </recommendedName>
</protein>
<dbReference type="Proteomes" id="UP001391051">
    <property type="component" value="Unassembled WGS sequence"/>
</dbReference>
<feature type="domain" description="C2H2-type" evidence="1">
    <location>
        <begin position="366"/>
        <end position="389"/>
    </location>
</feature>
<dbReference type="EMBL" id="JAQQWE010000006">
    <property type="protein sequence ID" value="KAK7948073.1"/>
    <property type="molecule type" value="Genomic_DNA"/>
</dbReference>
<keyword evidence="3" id="KW-1185">Reference proteome</keyword>
<evidence type="ECO:0000313" key="3">
    <source>
        <dbReference type="Proteomes" id="UP001391051"/>
    </source>
</evidence>
<dbReference type="InterPro" id="IPR013087">
    <property type="entry name" value="Znf_C2H2_type"/>
</dbReference>
<evidence type="ECO:0000259" key="1">
    <source>
        <dbReference type="PROSITE" id="PS00028"/>
    </source>
</evidence>